<dbReference type="Gene3D" id="1.10.3720.10">
    <property type="entry name" value="MetI-like"/>
    <property type="match status" value="1"/>
</dbReference>
<evidence type="ECO:0000256" key="8">
    <source>
        <dbReference type="ARBA" id="ARBA00023136"/>
    </source>
</evidence>
<proteinExistence type="inferred from homology"/>
<dbReference type="NCBIfam" id="TIGR01726">
    <property type="entry name" value="HEQRo_perm_3TM"/>
    <property type="match status" value="1"/>
</dbReference>
<dbReference type="AlphaFoldDB" id="A0A843YGS6"/>
<dbReference type="CDD" id="cd06261">
    <property type="entry name" value="TM_PBP2"/>
    <property type="match status" value="1"/>
</dbReference>
<gene>
    <name evidence="11" type="ORF">GFB49_08380</name>
</gene>
<feature type="domain" description="ABC transmembrane type-1" evidence="10">
    <location>
        <begin position="25"/>
        <end position="224"/>
    </location>
</feature>
<dbReference type="InterPro" id="IPR010065">
    <property type="entry name" value="AA_ABC_transptr_permease_3TM"/>
</dbReference>
<feature type="transmembrane region" description="Helical" evidence="9">
    <location>
        <begin position="63"/>
        <end position="82"/>
    </location>
</feature>
<dbReference type="InterPro" id="IPR035906">
    <property type="entry name" value="MetI-like_sf"/>
</dbReference>
<dbReference type="PANTHER" id="PTHR30133">
    <property type="entry name" value="CATIONIC AMINO ACID TRANSPORTER, MEMBRANE COMPONENT"/>
    <property type="match status" value="1"/>
</dbReference>
<evidence type="ECO:0000313" key="11">
    <source>
        <dbReference type="EMBL" id="MQQ08463.1"/>
    </source>
</evidence>
<evidence type="ECO:0000256" key="6">
    <source>
        <dbReference type="ARBA" id="ARBA00022692"/>
    </source>
</evidence>
<keyword evidence="8 9" id="KW-0472">Membrane</keyword>
<keyword evidence="12" id="KW-1185">Reference proteome</keyword>
<feature type="transmembrane region" description="Helical" evidence="9">
    <location>
        <begin position="178"/>
        <end position="196"/>
    </location>
</feature>
<dbReference type="SUPFAM" id="SSF161098">
    <property type="entry name" value="MetI-like"/>
    <property type="match status" value="1"/>
</dbReference>
<evidence type="ECO:0000256" key="2">
    <source>
        <dbReference type="ARBA" id="ARBA00010072"/>
    </source>
</evidence>
<sequence>MLQSIDLSLLAFNPPGWGGALLNGFVKSIQLAAGGYAIGILIGILGASAKLYGNRVVKDLAEIYTMVIRAVPELVLMLVFYYAGTDLMNTVLKAMGYDGFDVNGLLAGILVIGLVQGGYTTEVIRGAILAVPPGQIEAAAAFGMSPGKVMRRVTLPAMTPHALPGMANLWMIATKDTALLAVIGFSELTLVTKQAAAATREYFMFFIAAGILYLILTLGSNVILRRFERHARRGMVPVQR</sequence>
<comment type="similarity">
    <text evidence="2">Belongs to the binding-protein-dependent transport system permease family. HisMQ subfamily.</text>
</comment>
<keyword evidence="7 9" id="KW-1133">Transmembrane helix</keyword>
<comment type="subcellular location">
    <subcellularLocation>
        <location evidence="1">Cell inner membrane</location>
        <topology evidence="1">Multi-pass membrane protein</topology>
    </subcellularLocation>
    <subcellularLocation>
        <location evidence="9">Cell membrane</location>
        <topology evidence="9">Multi-pass membrane protein</topology>
    </subcellularLocation>
</comment>
<dbReference type="Pfam" id="PF00528">
    <property type="entry name" value="BPD_transp_1"/>
    <property type="match status" value="1"/>
</dbReference>
<feature type="transmembrane region" description="Helical" evidence="9">
    <location>
        <begin position="202"/>
        <end position="224"/>
    </location>
</feature>
<evidence type="ECO:0000256" key="9">
    <source>
        <dbReference type="RuleBase" id="RU363032"/>
    </source>
</evidence>
<feature type="transmembrane region" description="Helical" evidence="9">
    <location>
        <begin position="102"/>
        <end position="119"/>
    </location>
</feature>
<protein>
    <submittedName>
        <fullName evidence="11">ABC transporter permease subunit</fullName>
    </submittedName>
</protein>
<reference evidence="11 12" key="1">
    <citation type="submission" date="2019-10" db="EMBL/GenBank/DDBJ databases">
        <title>Epibacterium sp. nov., isolated from seawater.</title>
        <authorList>
            <person name="Zhang X."/>
            <person name="Li N."/>
        </authorList>
    </citation>
    <scope>NUCLEOTIDE SEQUENCE [LARGE SCALE GENOMIC DNA]</scope>
    <source>
        <strain evidence="11 12">SM1979</strain>
    </source>
</reference>
<evidence type="ECO:0000256" key="4">
    <source>
        <dbReference type="ARBA" id="ARBA00022475"/>
    </source>
</evidence>
<dbReference type="RefSeq" id="WP_343032518.1">
    <property type="nucleotide sequence ID" value="NZ_WIBF01000004.1"/>
</dbReference>
<feature type="transmembrane region" description="Helical" evidence="9">
    <location>
        <begin position="29"/>
        <end position="51"/>
    </location>
</feature>
<evidence type="ECO:0000256" key="7">
    <source>
        <dbReference type="ARBA" id="ARBA00022989"/>
    </source>
</evidence>
<evidence type="ECO:0000256" key="5">
    <source>
        <dbReference type="ARBA" id="ARBA00022519"/>
    </source>
</evidence>
<accession>A0A843YGS6</accession>
<dbReference type="Proteomes" id="UP000444174">
    <property type="component" value="Unassembled WGS sequence"/>
</dbReference>
<dbReference type="GO" id="GO:0043190">
    <property type="term" value="C:ATP-binding cassette (ABC) transporter complex"/>
    <property type="evidence" value="ECO:0007669"/>
    <property type="project" value="InterPro"/>
</dbReference>
<dbReference type="InterPro" id="IPR051613">
    <property type="entry name" value="ABC_transp_permease_HisMQ"/>
</dbReference>
<evidence type="ECO:0000256" key="3">
    <source>
        <dbReference type="ARBA" id="ARBA00022448"/>
    </source>
</evidence>
<keyword evidence="5" id="KW-0997">Cell inner membrane</keyword>
<evidence type="ECO:0000313" key="12">
    <source>
        <dbReference type="Proteomes" id="UP000444174"/>
    </source>
</evidence>
<dbReference type="InterPro" id="IPR000515">
    <property type="entry name" value="MetI-like"/>
</dbReference>
<comment type="caution">
    <text evidence="11">The sequence shown here is derived from an EMBL/GenBank/DDBJ whole genome shotgun (WGS) entry which is preliminary data.</text>
</comment>
<dbReference type="GO" id="GO:0022857">
    <property type="term" value="F:transmembrane transporter activity"/>
    <property type="evidence" value="ECO:0007669"/>
    <property type="project" value="InterPro"/>
</dbReference>
<keyword evidence="6 9" id="KW-0812">Transmembrane</keyword>
<keyword evidence="3 9" id="KW-0813">Transport</keyword>
<dbReference type="EMBL" id="WIBF01000004">
    <property type="protein sequence ID" value="MQQ08463.1"/>
    <property type="molecule type" value="Genomic_DNA"/>
</dbReference>
<dbReference type="PROSITE" id="PS50928">
    <property type="entry name" value="ABC_TM1"/>
    <property type="match status" value="1"/>
</dbReference>
<evidence type="ECO:0000259" key="10">
    <source>
        <dbReference type="PROSITE" id="PS50928"/>
    </source>
</evidence>
<keyword evidence="4" id="KW-1003">Cell membrane</keyword>
<name>A0A843YGS6_9RHOB</name>
<organism evidence="11 12">
    <name type="scientific">Tritonibacter litoralis</name>
    <dbReference type="NCBI Taxonomy" id="2662264"/>
    <lineage>
        <taxon>Bacteria</taxon>
        <taxon>Pseudomonadati</taxon>
        <taxon>Pseudomonadota</taxon>
        <taxon>Alphaproteobacteria</taxon>
        <taxon>Rhodobacterales</taxon>
        <taxon>Paracoccaceae</taxon>
        <taxon>Tritonibacter</taxon>
    </lineage>
</organism>
<evidence type="ECO:0000256" key="1">
    <source>
        <dbReference type="ARBA" id="ARBA00004429"/>
    </source>
</evidence>